<dbReference type="SUPFAM" id="SSF47413">
    <property type="entry name" value="lambda repressor-like DNA-binding domains"/>
    <property type="match status" value="1"/>
</dbReference>
<keyword evidence="3" id="KW-0614">Plasmid</keyword>
<accession>A0AA47KPH4</accession>
<dbReference type="Gene3D" id="1.10.260.40">
    <property type="entry name" value="lambda repressor-like DNA-binding domains"/>
    <property type="match status" value="1"/>
</dbReference>
<dbReference type="InterPro" id="IPR001387">
    <property type="entry name" value="Cro/C1-type_HTH"/>
</dbReference>
<feature type="domain" description="HTH cro/C1-type" evidence="2">
    <location>
        <begin position="6"/>
        <end position="60"/>
    </location>
</feature>
<dbReference type="AlphaFoldDB" id="A0AA47KPH4"/>
<sequence length="360" mass="40189">MFAERLERARKAAGLSMSALANEVGLSANAIKKYEHGTTMPSSSNLLKLAKALDVRTEYFFRPTKVKLEGVEYRKRASTPKKTLDRINGDVLDQAERWQELLACYPDSVKPIPDFALPEALPEQVTCLEQAETLAIQMRHAWELGLNPIQDMIDTLEAKGVMIITTGVETDKKFDGLAGKIGNTPVVVISTAQSGDRQRFTLAHELGHLVVQGRLAEGIDEEKVCNAFAGAFLLPAQTLIEHLGEKRRHIEPRELLMLKHEYGISMLAALFRAHQCGIITPATQKKLFMLFSKNGWRTLEPGNAYPQETTYLHKQLVYRALGEEYIGESKAAELLGMSLSSFHKERKLEMTVNKQVAQDG</sequence>
<reference evidence="3" key="1">
    <citation type="submission" date="2022-09" db="EMBL/GenBank/DDBJ databases">
        <authorList>
            <person name="Li Z.-J."/>
        </authorList>
    </citation>
    <scope>NUCLEOTIDE SEQUENCE</scope>
    <source>
        <strain evidence="3">TGB11</strain>
        <plasmid evidence="3">unnamed</plasmid>
    </source>
</reference>
<dbReference type="Pfam" id="PF06114">
    <property type="entry name" value="Peptidase_M78"/>
    <property type="match status" value="1"/>
</dbReference>
<dbReference type="GO" id="GO:0003677">
    <property type="term" value="F:DNA binding"/>
    <property type="evidence" value="ECO:0007669"/>
    <property type="project" value="InterPro"/>
</dbReference>
<evidence type="ECO:0000313" key="4">
    <source>
        <dbReference type="Proteomes" id="UP001164748"/>
    </source>
</evidence>
<proteinExistence type="inferred from homology"/>
<comment type="similarity">
    <text evidence="1">Belongs to the short-chain fatty acyl-CoA assimilation regulator (ScfR) family.</text>
</comment>
<evidence type="ECO:0000256" key="1">
    <source>
        <dbReference type="ARBA" id="ARBA00007227"/>
    </source>
</evidence>
<evidence type="ECO:0000313" key="3">
    <source>
        <dbReference type="EMBL" id="WBA10523.1"/>
    </source>
</evidence>
<dbReference type="SMART" id="SM00530">
    <property type="entry name" value="HTH_XRE"/>
    <property type="match status" value="1"/>
</dbReference>
<gene>
    <name evidence="3" type="ORF">N8M53_14335</name>
</gene>
<dbReference type="Gene3D" id="1.10.10.2910">
    <property type="match status" value="1"/>
</dbReference>
<organism evidence="3 4">
    <name type="scientific">Salinivibrio kushneri</name>
    <dbReference type="NCBI Taxonomy" id="1908198"/>
    <lineage>
        <taxon>Bacteria</taxon>
        <taxon>Pseudomonadati</taxon>
        <taxon>Pseudomonadota</taxon>
        <taxon>Gammaproteobacteria</taxon>
        <taxon>Vibrionales</taxon>
        <taxon>Vibrionaceae</taxon>
        <taxon>Salinivibrio</taxon>
    </lineage>
</organism>
<protein>
    <submittedName>
        <fullName evidence="3">XRE family transcriptional regulator</fullName>
    </submittedName>
</protein>
<dbReference type="CDD" id="cd00093">
    <property type="entry name" value="HTH_XRE"/>
    <property type="match status" value="1"/>
</dbReference>
<dbReference type="RefSeq" id="WP_269580521.1">
    <property type="nucleotide sequence ID" value="NZ_CP114589.1"/>
</dbReference>
<dbReference type="Proteomes" id="UP001164748">
    <property type="component" value="Plasmid unnamed"/>
</dbReference>
<name>A0AA47KPH4_9GAMM</name>
<dbReference type="PANTHER" id="PTHR43236">
    <property type="entry name" value="ANTITOXIN HIGA1"/>
    <property type="match status" value="1"/>
</dbReference>
<dbReference type="InterPro" id="IPR010359">
    <property type="entry name" value="IrrE_HExxH"/>
</dbReference>
<dbReference type="PROSITE" id="PS50943">
    <property type="entry name" value="HTH_CROC1"/>
    <property type="match status" value="1"/>
</dbReference>
<dbReference type="Pfam" id="PF01381">
    <property type="entry name" value="HTH_3"/>
    <property type="match status" value="1"/>
</dbReference>
<dbReference type="InterPro" id="IPR052345">
    <property type="entry name" value="Rad_response_metalloprotease"/>
</dbReference>
<dbReference type="EMBL" id="CP114589">
    <property type="protein sequence ID" value="WBA10523.1"/>
    <property type="molecule type" value="Genomic_DNA"/>
</dbReference>
<dbReference type="InterPro" id="IPR010982">
    <property type="entry name" value="Lambda_DNA-bd_dom_sf"/>
</dbReference>
<geneLocation type="plasmid" evidence="3 4">
    <name>unnamed</name>
</geneLocation>
<evidence type="ECO:0000259" key="2">
    <source>
        <dbReference type="PROSITE" id="PS50943"/>
    </source>
</evidence>
<dbReference type="PANTHER" id="PTHR43236:SF1">
    <property type="entry name" value="BLL7220 PROTEIN"/>
    <property type="match status" value="1"/>
</dbReference>